<dbReference type="InterPro" id="IPR006684">
    <property type="entry name" value="YbgC/YbaW"/>
</dbReference>
<dbReference type="PANTHER" id="PTHR31793">
    <property type="entry name" value="4-HYDROXYBENZOYL-COA THIOESTERASE FAMILY MEMBER"/>
    <property type="match status" value="1"/>
</dbReference>
<comment type="caution">
    <text evidence="4">The sequence shown here is derived from an EMBL/GenBank/DDBJ whole genome shotgun (WGS) entry which is preliminary data.</text>
</comment>
<dbReference type="PANTHER" id="PTHR31793:SF27">
    <property type="entry name" value="NOVEL THIOESTERASE SUPERFAMILY DOMAIN AND SAPOSIN A-TYPE DOMAIN CONTAINING PROTEIN (0610012H03RIK)"/>
    <property type="match status" value="1"/>
</dbReference>
<dbReference type="GO" id="GO:0047617">
    <property type="term" value="F:fatty acyl-CoA hydrolase activity"/>
    <property type="evidence" value="ECO:0007669"/>
    <property type="project" value="TreeGrafter"/>
</dbReference>
<dbReference type="CDD" id="cd00586">
    <property type="entry name" value="4HBT"/>
    <property type="match status" value="1"/>
</dbReference>
<sequence length="144" mass="16815">MHWHETNVTVRFNEADQWGMVWYANYFAYVEVARTEVLESVDLLPNQLVDLGFIAPIIHLECDYKAPARYNQKLTVRLTLLPQDVARLVFAFEIVDAEDRTCMVRGSTHQVLLKSNGTMVYKLKGELEKRIHRLARYFEVGTMH</sequence>
<proteinExistence type="inferred from homology"/>
<keyword evidence="5" id="KW-1185">Reference proteome</keyword>
<evidence type="ECO:0000313" key="4">
    <source>
        <dbReference type="EMBL" id="TVM19224.1"/>
    </source>
</evidence>
<dbReference type="Proteomes" id="UP000448292">
    <property type="component" value="Unassembled WGS sequence"/>
</dbReference>
<dbReference type="InterPro" id="IPR029069">
    <property type="entry name" value="HotDog_dom_sf"/>
</dbReference>
<dbReference type="OrthoDB" id="9800856at2"/>
<comment type="similarity">
    <text evidence="1">Belongs to the 4-hydroxybenzoyl-CoA thioesterase family.</text>
</comment>
<evidence type="ECO:0000313" key="5">
    <source>
        <dbReference type="Proteomes" id="UP000448292"/>
    </source>
</evidence>
<dbReference type="Pfam" id="PF03061">
    <property type="entry name" value="4HBT"/>
    <property type="match status" value="1"/>
</dbReference>
<organism evidence="4 5">
    <name type="scientific">Oceanidesulfovibrio indonesiensis</name>
    <dbReference type="NCBI Taxonomy" id="54767"/>
    <lineage>
        <taxon>Bacteria</taxon>
        <taxon>Pseudomonadati</taxon>
        <taxon>Thermodesulfobacteriota</taxon>
        <taxon>Desulfovibrionia</taxon>
        <taxon>Desulfovibrionales</taxon>
        <taxon>Desulfovibrionaceae</taxon>
        <taxon>Oceanidesulfovibrio</taxon>
    </lineage>
</organism>
<evidence type="ECO:0000256" key="2">
    <source>
        <dbReference type="ARBA" id="ARBA00022801"/>
    </source>
</evidence>
<gene>
    <name evidence="4" type="ORF">DPQ33_02360</name>
</gene>
<reference evidence="4 5" key="1">
    <citation type="submission" date="2018-06" db="EMBL/GenBank/DDBJ databases">
        <title>Complete genome of Desulfovibrio indonesiensis P37SLT.</title>
        <authorList>
            <person name="Crispim J.S."/>
            <person name="Vidigal P.M.P."/>
            <person name="Silva L.C.F."/>
            <person name="Laguardia C.N."/>
            <person name="Araujo L.C."/>
            <person name="Dias R.S."/>
            <person name="Sousa M.P."/>
            <person name="Paula S.O."/>
            <person name="Silva C."/>
        </authorList>
    </citation>
    <scope>NUCLEOTIDE SEQUENCE [LARGE SCALE GENOMIC DNA]</scope>
    <source>
        <strain evidence="4 5">P37SLT</strain>
    </source>
</reference>
<protein>
    <recommendedName>
        <fullName evidence="3">Thioesterase domain-containing protein</fullName>
    </recommendedName>
</protein>
<feature type="domain" description="Thioesterase" evidence="3">
    <location>
        <begin position="19"/>
        <end position="102"/>
    </location>
</feature>
<dbReference type="Gene3D" id="3.10.129.10">
    <property type="entry name" value="Hotdog Thioesterase"/>
    <property type="match status" value="1"/>
</dbReference>
<dbReference type="InterPro" id="IPR006683">
    <property type="entry name" value="Thioestr_dom"/>
</dbReference>
<accession>A0A7M3MHQ3</accession>
<keyword evidence="2" id="KW-0378">Hydrolase</keyword>
<dbReference type="EMBL" id="QMIE01000002">
    <property type="protein sequence ID" value="TVM19224.1"/>
    <property type="molecule type" value="Genomic_DNA"/>
</dbReference>
<evidence type="ECO:0000259" key="3">
    <source>
        <dbReference type="Pfam" id="PF03061"/>
    </source>
</evidence>
<name>A0A7M3MHQ3_9BACT</name>
<evidence type="ECO:0000256" key="1">
    <source>
        <dbReference type="ARBA" id="ARBA00005953"/>
    </source>
</evidence>
<dbReference type="RefSeq" id="WP_144301582.1">
    <property type="nucleotide sequence ID" value="NZ_QMIE01000002.1"/>
</dbReference>
<dbReference type="InterPro" id="IPR050563">
    <property type="entry name" value="4-hydroxybenzoyl-CoA_TE"/>
</dbReference>
<dbReference type="AlphaFoldDB" id="A0A7M3MHQ3"/>
<dbReference type="PIRSF" id="PIRSF003230">
    <property type="entry name" value="YbgC"/>
    <property type="match status" value="1"/>
</dbReference>
<dbReference type="SUPFAM" id="SSF54637">
    <property type="entry name" value="Thioesterase/thiol ester dehydrase-isomerase"/>
    <property type="match status" value="1"/>
</dbReference>